<protein>
    <submittedName>
        <fullName evidence="2">Uncharacterized protein</fullName>
    </submittedName>
</protein>
<dbReference type="AlphaFoldDB" id="A0A6A4CZK1"/>
<gene>
    <name evidence="2" type="ORF">PR003_g22982</name>
</gene>
<feature type="region of interest" description="Disordered" evidence="1">
    <location>
        <begin position="38"/>
        <end position="90"/>
    </location>
</feature>
<dbReference type="EMBL" id="QXFT01002361">
    <property type="protein sequence ID" value="KAE9299493.1"/>
    <property type="molecule type" value="Genomic_DNA"/>
</dbReference>
<feature type="compositionally biased region" description="Polar residues" evidence="1">
    <location>
        <begin position="38"/>
        <end position="53"/>
    </location>
</feature>
<proteinExistence type="predicted"/>
<name>A0A6A4CZK1_9STRA</name>
<dbReference type="Proteomes" id="UP000434957">
    <property type="component" value="Unassembled WGS sequence"/>
</dbReference>
<accession>A0A6A4CZK1</accession>
<organism evidence="2 3">
    <name type="scientific">Phytophthora rubi</name>
    <dbReference type="NCBI Taxonomy" id="129364"/>
    <lineage>
        <taxon>Eukaryota</taxon>
        <taxon>Sar</taxon>
        <taxon>Stramenopiles</taxon>
        <taxon>Oomycota</taxon>
        <taxon>Peronosporomycetes</taxon>
        <taxon>Peronosporales</taxon>
        <taxon>Peronosporaceae</taxon>
        <taxon>Phytophthora</taxon>
    </lineage>
</organism>
<sequence length="90" mass="9513">MASGLHVFPCTWLLYVVRGFRRPSQPPRSVDLFVAVQSPTSRAQPTSKVQVTDPSSSHASTVPSPSEEPLAPTPAQPPVARAAPPAQPST</sequence>
<feature type="compositionally biased region" description="Low complexity" evidence="1">
    <location>
        <begin position="54"/>
        <end position="65"/>
    </location>
</feature>
<evidence type="ECO:0000313" key="3">
    <source>
        <dbReference type="Proteomes" id="UP000434957"/>
    </source>
</evidence>
<reference evidence="2 3" key="1">
    <citation type="submission" date="2018-08" db="EMBL/GenBank/DDBJ databases">
        <title>Genomic investigation of the strawberry pathogen Phytophthora fragariae indicates pathogenicity is determined by transcriptional variation in three key races.</title>
        <authorList>
            <person name="Adams T.M."/>
            <person name="Armitage A.D."/>
            <person name="Sobczyk M.K."/>
            <person name="Bates H.J."/>
            <person name="Dunwell J.M."/>
            <person name="Nellist C.F."/>
            <person name="Harrison R.J."/>
        </authorList>
    </citation>
    <scope>NUCLEOTIDE SEQUENCE [LARGE SCALE GENOMIC DNA]</scope>
    <source>
        <strain evidence="2 3">SCRP333</strain>
    </source>
</reference>
<evidence type="ECO:0000313" key="2">
    <source>
        <dbReference type="EMBL" id="KAE9299493.1"/>
    </source>
</evidence>
<keyword evidence="3" id="KW-1185">Reference proteome</keyword>
<comment type="caution">
    <text evidence="2">The sequence shown here is derived from an EMBL/GenBank/DDBJ whole genome shotgun (WGS) entry which is preliminary data.</text>
</comment>
<evidence type="ECO:0000256" key="1">
    <source>
        <dbReference type="SAM" id="MobiDB-lite"/>
    </source>
</evidence>